<sequence>MLRRLRLVFPASIVSEDDVVPMAEQIEHYHEPARMIVLAICINIIPIEVCSGREQGQEKKSFFICPCSSLAFPGDSCLDIKIWFVIFLCGKVKGCWLFCSKGI</sequence>
<comment type="caution">
    <text evidence="1">The sequence shown here is derived from an EMBL/GenBank/DDBJ whole genome shotgun (WGS) entry which is preliminary data.</text>
</comment>
<dbReference type="AlphaFoldDB" id="A0A8X6W5X0"/>
<proteinExistence type="predicted"/>
<dbReference type="EMBL" id="BMAU01021387">
    <property type="protein sequence ID" value="GFY28865.1"/>
    <property type="molecule type" value="Genomic_DNA"/>
</dbReference>
<reference evidence="1" key="1">
    <citation type="submission" date="2020-08" db="EMBL/GenBank/DDBJ databases">
        <title>Multicomponent nature underlies the extraordinary mechanical properties of spider dragline silk.</title>
        <authorList>
            <person name="Kono N."/>
            <person name="Nakamura H."/>
            <person name="Mori M."/>
            <person name="Yoshida Y."/>
            <person name="Ohtoshi R."/>
            <person name="Malay A.D."/>
            <person name="Moran D.A.P."/>
            <person name="Tomita M."/>
            <person name="Numata K."/>
            <person name="Arakawa K."/>
        </authorList>
    </citation>
    <scope>NUCLEOTIDE SEQUENCE</scope>
</reference>
<name>A0A8X6W5X0_TRICX</name>
<dbReference type="Proteomes" id="UP000887159">
    <property type="component" value="Unassembled WGS sequence"/>
</dbReference>
<gene>
    <name evidence="1" type="ORF">TNCV_4719971</name>
</gene>
<keyword evidence="2" id="KW-1185">Reference proteome</keyword>
<accession>A0A8X6W5X0</accession>
<protein>
    <submittedName>
        <fullName evidence="1">Uncharacterized protein</fullName>
    </submittedName>
</protein>
<evidence type="ECO:0000313" key="1">
    <source>
        <dbReference type="EMBL" id="GFY28865.1"/>
    </source>
</evidence>
<evidence type="ECO:0000313" key="2">
    <source>
        <dbReference type="Proteomes" id="UP000887159"/>
    </source>
</evidence>
<organism evidence="1 2">
    <name type="scientific">Trichonephila clavipes</name>
    <name type="common">Golden silk orbweaver</name>
    <name type="synonym">Nephila clavipes</name>
    <dbReference type="NCBI Taxonomy" id="2585209"/>
    <lineage>
        <taxon>Eukaryota</taxon>
        <taxon>Metazoa</taxon>
        <taxon>Ecdysozoa</taxon>
        <taxon>Arthropoda</taxon>
        <taxon>Chelicerata</taxon>
        <taxon>Arachnida</taxon>
        <taxon>Araneae</taxon>
        <taxon>Araneomorphae</taxon>
        <taxon>Entelegynae</taxon>
        <taxon>Araneoidea</taxon>
        <taxon>Nephilidae</taxon>
        <taxon>Trichonephila</taxon>
    </lineage>
</organism>